<dbReference type="InterPro" id="IPR027396">
    <property type="entry name" value="DsrEFH-like"/>
</dbReference>
<dbReference type="Pfam" id="PF02635">
    <property type="entry name" value="DsrE"/>
    <property type="match status" value="1"/>
</dbReference>
<keyword evidence="2" id="KW-1185">Reference proteome</keyword>
<evidence type="ECO:0000313" key="1">
    <source>
        <dbReference type="EMBL" id="GGZ56630.1"/>
    </source>
</evidence>
<sequence length="124" mass="13593">MATSSLKAQTQLEKNKYAVLSKNIQQLPAILQTATALENEDGELFGEFQVIFCGKTLQNIPQNQDFAALLKTAKKQGVKIFACGISLTKFNLSKKDVPPGLPITENGILHAFQLQKQGFLTLTI</sequence>
<name>A0ABQ3BYL8_9FLAO</name>
<reference evidence="2" key="1">
    <citation type="journal article" date="2019" name="Int. J. Syst. Evol. Microbiol.">
        <title>The Global Catalogue of Microorganisms (GCM) 10K type strain sequencing project: providing services to taxonomists for standard genome sequencing and annotation.</title>
        <authorList>
            <consortium name="The Broad Institute Genomics Platform"/>
            <consortium name="The Broad Institute Genome Sequencing Center for Infectious Disease"/>
            <person name="Wu L."/>
            <person name="Ma J."/>
        </authorList>
    </citation>
    <scope>NUCLEOTIDE SEQUENCE [LARGE SCALE GENOMIC DNA]</scope>
    <source>
        <strain evidence="2">KCTC 12708</strain>
    </source>
</reference>
<comment type="caution">
    <text evidence="1">The sequence shown here is derived from an EMBL/GenBank/DDBJ whole genome shotgun (WGS) entry which is preliminary data.</text>
</comment>
<dbReference type="InterPro" id="IPR003787">
    <property type="entry name" value="Sulphur_relay_DsrE/F-like"/>
</dbReference>
<dbReference type="Proteomes" id="UP000615593">
    <property type="component" value="Unassembled WGS sequence"/>
</dbReference>
<organism evidence="1 2">
    <name type="scientific">Mesonia mobilis</name>
    <dbReference type="NCBI Taxonomy" id="369791"/>
    <lineage>
        <taxon>Bacteria</taxon>
        <taxon>Pseudomonadati</taxon>
        <taxon>Bacteroidota</taxon>
        <taxon>Flavobacteriia</taxon>
        <taxon>Flavobacteriales</taxon>
        <taxon>Flavobacteriaceae</taxon>
        <taxon>Mesonia</taxon>
    </lineage>
</organism>
<dbReference type="EMBL" id="BMWY01000004">
    <property type="protein sequence ID" value="GGZ56630.1"/>
    <property type="molecule type" value="Genomic_DNA"/>
</dbReference>
<evidence type="ECO:0008006" key="3">
    <source>
        <dbReference type="Google" id="ProtNLM"/>
    </source>
</evidence>
<gene>
    <name evidence="1" type="ORF">GCM10008088_17760</name>
</gene>
<protein>
    <recommendedName>
        <fullName evidence="3">Sulfur reduction protein DsrE</fullName>
    </recommendedName>
</protein>
<accession>A0ABQ3BYL8</accession>
<dbReference type="SUPFAM" id="SSF75169">
    <property type="entry name" value="DsrEFH-like"/>
    <property type="match status" value="1"/>
</dbReference>
<proteinExistence type="predicted"/>
<evidence type="ECO:0000313" key="2">
    <source>
        <dbReference type="Proteomes" id="UP000615593"/>
    </source>
</evidence>
<dbReference type="Gene3D" id="3.40.1260.10">
    <property type="entry name" value="DsrEFH-like"/>
    <property type="match status" value="1"/>
</dbReference>